<feature type="compositionally biased region" description="Basic and acidic residues" evidence="1">
    <location>
        <begin position="45"/>
        <end position="58"/>
    </location>
</feature>
<sequence>MSEPRWYRVRGPLGAVFAVQVPSRGVDERTFRRRVADGEWTVLERPGDTEKTDPDHADGTVTEETGDEADTAAAPDRPAQSAAKSDWISYVVGALGVPRAEVESYTKQDLIDLADEA</sequence>
<dbReference type="AlphaFoldDB" id="A0A1I2BHI4"/>
<name>A0A1I2BHI4_9ACTN</name>
<feature type="compositionally biased region" description="Low complexity" evidence="1">
    <location>
        <begin position="71"/>
        <end position="83"/>
    </location>
</feature>
<feature type="region of interest" description="Disordered" evidence="1">
    <location>
        <begin position="41"/>
        <end position="83"/>
    </location>
</feature>
<evidence type="ECO:0000313" key="2">
    <source>
        <dbReference type="EMBL" id="SFE54733.1"/>
    </source>
</evidence>
<organism evidence="2 3">
    <name type="scientific">Actinopolyspora alba</name>
    <dbReference type="NCBI Taxonomy" id="673379"/>
    <lineage>
        <taxon>Bacteria</taxon>
        <taxon>Bacillati</taxon>
        <taxon>Actinomycetota</taxon>
        <taxon>Actinomycetes</taxon>
        <taxon>Actinopolysporales</taxon>
        <taxon>Actinopolysporaceae</taxon>
        <taxon>Actinopolyspora</taxon>
        <taxon>Actinopolyspora alba group</taxon>
    </lineage>
</organism>
<accession>A0A1I2BHI4</accession>
<dbReference type="Proteomes" id="UP000198716">
    <property type="component" value="Unassembled WGS sequence"/>
</dbReference>
<keyword evidence="3" id="KW-1185">Reference proteome</keyword>
<evidence type="ECO:0000256" key="1">
    <source>
        <dbReference type="SAM" id="MobiDB-lite"/>
    </source>
</evidence>
<gene>
    <name evidence="2" type="ORF">SAMN04487819_11671</name>
</gene>
<proteinExistence type="predicted"/>
<protein>
    <submittedName>
        <fullName evidence="2">Uncharacterized protein</fullName>
    </submittedName>
</protein>
<evidence type="ECO:0000313" key="3">
    <source>
        <dbReference type="Proteomes" id="UP000198716"/>
    </source>
</evidence>
<dbReference type="RefSeq" id="WP_139219608.1">
    <property type="nucleotide sequence ID" value="NZ_FOMZ01000016.1"/>
</dbReference>
<dbReference type="EMBL" id="FOMZ01000016">
    <property type="protein sequence ID" value="SFE54733.1"/>
    <property type="molecule type" value="Genomic_DNA"/>
</dbReference>
<reference evidence="3" key="1">
    <citation type="submission" date="2016-10" db="EMBL/GenBank/DDBJ databases">
        <authorList>
            <person name="Varghese N."/>
            <person name="Submissions S."/>
        </authorList>
    </citation>
    <scope>NUCLEOTIDE SEQUENCE [LARGE SCALE GENOMIC DNA]</scope>
    <source>
        <strain evidence="3">DSM 45004</strain>
    </source>
</reference>